<feature type="non-terminal residue" evidence="1">
    <location>
        <position position="204"/>
    </location>
</feature>
<gene>
    <name evidence="1" type="ORF">VZ95_20155</name>
</gene>
<dbReference type="Proteomes" id="UP000033774">
    <property type="component" value="Unassembled WGS sequence"/>
</dbReference>
<evidence type="ECO:0000313" key="1">
    <source>
        <dbReference type="EMBL" id="KJV07234.1"/>
    </source>
</evidence>
<reference evidence="1 2" key="1">
    <citation type="submission" date="2015-03" db="EMBL/GenBank/DDBJ databases">
        <title>Draft genome sequence of Elstera litoralis.</title>
        <authorList>
            <person name="Rahalkar M.C."/>
            <person name="Dhakephalkar P.K."/>
            <person name="Pore S.D."/>
            <person name="Arora P."/>
            <person name="Kapse N.G."/>
            <person name="Pandit P.S."/>
        </authorList>
    </citation>
    <scope>NUCLEOTIDE SEQUENCE [LARGE SCALE GENOMIC DNA]</scope>
    <source>
        <strain evidence="1 2">Dia-1</strain>
    </source>
</reference>
<dbReference type="EMBL" id="LAJY01000845">
    <property type="protein sequence ID" value="KJV07234.1"/>
    <property type="molecule type" value="Genomic_DNA"/>
</dbReference>
<protein>
    <submittedName>
        <fullName evidence="1">Uncharacterized protein</fullName>
    </submittedName>
</protein>
<evidence type="ECO:0000313" key="2">
    <source>
        <dbReference type="Proteomes" id="UP000033774"/>
    </source>
</evidence>
<dbReference type="AlphaFoldDB" id="A0A0F3INT4"/>
<sequence>MDIFAATLKASLAPLGALRRDIQRLTQGIAEFRQDLLASLGQTSQILNEVLKASPEANGSVQDVLKRGAKLTLDFDRIMTDLKIDMKYTAEQAAAAQERIQSLAQSTGRTSGEIAQIIKTNIEKMGEDFLTAAKGASQLEKLVSNIARGATAYSFDPTDLGELVSTAVGRTNVKPTHHQQVPLILAQTAKDADVTPKQLRSGLP</sequence>
<proteinExistence type="predicted"/>
<name>A0A0F3INT4_9PROT</name>
<keyword evidence="2" id="KW-1185">Reference proteome</keyword>
<organism evidence="1 2">
    <name type="scientific">Elstera litoralis</name>
    <dbReference type="NCBI Taxonomy" id="552518"/>
    <lineage>
        <taxon>Bacteria</taxon>
        <taxon>Pseudomonadati</taxon>
        <taxon>Pseudomonadota</taxon>
        <taxon>Alphaproteobacteria</taxon>
        <taxon>Rhodospirillales</taxon>
        <taxon>Rhodospirillaceae</taxon>
        <taxon>Elstera</taxon>
    </lineage>
</organism>
<accession>A0A0F3INT4</accession>
<comment type="caution">
    <text evidence="1">The sequence shown here is derived from an EMBL/GenBank/DDBJ whole genome shotgun (WGS) entry which is preliminary data.</text>
</comment>